<accession>A0AAF0V1Q2</accession>
<reference evidence="1" key="1">
    <citation type="submission" date="2023-08" db="EMBL/GenBank/DDBJ databases">
        <title>A de novo genome assembly of Solanum verrucosum Schlechtendal, a Mexican diploid species geographically isolated from the other diploid A-genome species in potato relatives.</title>
        <authorList>
            <person name="Hosaka K."/>
        </authorList>
    </citation>
    <scope>NUCLEOTIDE SEQUENCE</scope>
    <source>
        <tissue evidence="1">Young leaves</tissue>
    </source>
</reference>
<dbReference type="InterPro" id="IPR043502">
    <property type="entry name" value="DNA/RNA_pol_sf"/>
</dbReference>
<dbReference type="Proteomes" id="UP001234989">
    <property type="component" value="Chromosome 11"/>
</dbReference>
<proteinExistence type="predicted"/>
<name>A0AAF0V1Q2_SOLVR</name>
<dbReference type="InterPro" id="IPR032567">
    <property type="entry name" value="RTL1-rel"/>
</dbReference>
<dbReference type="EMBL" id="CP133622">
    <property type="protein sequence ID" value="WMV55251.1"/>
    <property type="molecule type" value="Genomic_DNA"/>
</dbReference>
<dbReference type="PANTHER" id="PTHR15503:SF45">
    <property type="entry name" value="RNA-DIRECTED DNA POLYMERASE HOMOLOG"/>
    <property type="match status" value="1"/>
</dbReference>
<dbReference type="SUPFAM" id="SSF56672">
    <property type="entry name" value="DNA/RNA polymerases"/>
    <property type="match status" value="1"/>
</dbReference>
<keyword evidence="2" id="KW-1185">Reference proteome</keyword>
<evidence type="ECO:0000313" key="1">
    <source>
        <dbReference type="EMBL" id="WMV55251.1"/>
    </source>
</evidence>
<evidence type="ECO:0000313" key="2">
    <source>
        <dbReference type="Proteomes" id="UP001234989"/>
    </source>
</evidence>
<protein>
    <submittedName>
        <fullName evidence="1">Uncharacterized protein</fullName>
    </submittedName>
</protein>
<gene>
    <name evidence="1" type="ORF">MTR67_048636</name>
</gene>
<dbReference type="Gene3D" id="3.10.10.10">
    <property type="entry name" value="HIV Type 1 Reverse Transcriptase, subunit A, domain 1"/>
    <property type="match status" value="1"/>
</dbReference>
<sequence length="223" mass="25613">MSKFVSGVSEMVVKKFCTAMLIKEMDISHLMIHAQQVEEDKLKERSREAKRAKFDDGGNDGGNGSLFPVCQKCGKSHSEKFLMGTDNCFGCGKSVHLLRDTDFETHTLELVLVVYEFPKEFPDYLPCVRSKREIYFSVELLLDTQPISMPLYRIAPIELKDLKEKLKDLLDKGFIRPSISPWGAPVLFFHKKNSSLRMCIDYRQLYKVTIKNSTVCRDPCRTD</sequence>
<dbReference type="AlphaFoldDB" id="A0AAF0V1Q2"/>
<organism evidence="1 2">
    <name type="scientific">Solanum verrucosum</name>
    <dbReference type="NCBI Taxonomy" id="315347"/>
    <lineage>
        <taxon>Eukaryota</taxon>
        <taxon>Viridiplantae</taxon>
        <taxon>Streptophyta</taxon>
        <taxon>Embryophyta</taxon>
        <taxon>Tracheophyta</taxon>
        <taxon>Spermatophyta</taxon>
        <taxon>Magnoliopsida</taxon>
        <taxon>eudicotyledons</taxon>
        <taxon>Gunneridae</taxon>
        <taxon>Pentapetalae</taxon>
        <taxon>asterids</taxon>
        <taxon>lamiids</taxon>
        <taxon>Solanales</taxon>
        <taxon>Solanaceae</taxon>
        <taxon>Solanoideae</taxon>
        <taxon>Solaneae</taxon>
        <taxon>Solanum</taxon>
    </lineage>
</organism>
<dbReference type="PANTHER" id="PTHR15503">
    <property type="entry name" value="LDOC1 RELATED"/>
    <property type="match status" value="1"/>
</dbReference>